<dbReference type="AlphaFoldDB" id="A0A0D6JIV8"/>
<dbReference type="EMBL" id="LN829119">
    <property type="protein sequence ID" value="CPR21355.1"/>
    <property type="molecule type" value="Genomic_DNA"/>
</dbReference>
<proteinExistence type="predicted"/>
<accession>A0A0D6JIV8</accession>
<evidence type="ECO:0000313" key="3">
    <source>
        <dbReference type="Proteomes" id="UP000033187"/>
    </source>
</evidence>
<gene>
    <name evidence="2" type="ORF">YBN1229_v1_3013</name>
</gene>
<feature type="region of interest" description="Disordered" evidence="1">
    <location>
        <begin position="100"/>
        <end position="126"/>
    </location>
</feature>
<reference evidence="3" key="1">
    <citation type="submission" date="2015-02" db="EMBL/GenBank/DDBJ databases">
        <authorList>
            <person name="Chooi Y.-H."/>
        </authorList>
    </citation>
    <scope>NUCLEOTIDE SEQUENCE [LARGE SCALE GENOMIC DNA]</scope>
    <source>
        <strain evidence="3">strain Y</strain>
    </source>
</reference>
<name>A0A0D6JIV8_9HYPH</name>
<dbReference type="KEGG" id="fil:BN1229_v1_2904"/>
<evidence type="ECO:0000313" key="2">
    <source>
        <dbReference type="EMBL" id="CPR21355.1"/>
    </source>
</evidence>
<protein>
    <submittedName>
        <fullName evidence="2">Uncharacterized protein</fullName>
    </submittedName>
</protein>
<keyword evidence="3" id="KW-1185">Reference proteome</keyword>
<dbReference type="KEGG" id="fiy:BN1229_v1_3013"/>
<sequence>MCLRRIRKLPGGWAFSMRIGHPWAQRLCSLRPTRRASRIRVFCFSLKSGKSLTVRFGVRRVGKSVSTLPEARYQLRDPEALNIRWAPRRFISAQPHFVGSRLKRRHESTHQDYTQKRRSRSARQGD</sequence>
<organism evidence="2 3">
    <name type="scientific">Candidatus Filomicrobium marinum</name>
    <dbReference type="NCBI Taxonomy" id="1608628"/>
    <lineage>
        <taxon>Bacteria</taxon>
        <taxon>Pseudomonadati</taxon>
        <taxon>Pseudomonadota</taxon>
        <taxon>Alphaproteobacteria</taxon>
        <taxon>Hyphomicrobiales</taxon>
        <taxon>Hyphomicrobiaceae</taxon>
        <taxon>Filomicrobium</taxon>
    </lineage>
</organism>
<evidence type="ECO:0000256" key="1">
    <source>
        <dbReference type="SAM" id="MobiDB-lite"/>
    </source>
</evidence>
<dbReference type="Proteomes" id="UP000033187">
    <property type="component" value="Chromosome 1"/>
</dbReference>
<feature type="compositionally biased region" description="Basic residues" evidence="1">
    <location>
        <begin position="116"/>
        <end position="126"/>
    </location>
</feature>